<evidence type="ECO:0000259" key="12">
    <source>
        <dbReference type="Pfam" id="PF00082"/>
    </source>
</evidence>
<feature type="active site" description="Charge relay system" evidence="8 9">
    <location>
        <position position="540"/>
    </location>
</feature>
<reference evidence="17" key="1">
    <citation type="submission" date="2010-07" db="EMBL/GenBank/DDBJ databases">
        <title>The genome sequence of Gaeumannomyces graminis var. tritici strain R3-111a-1.</title>
        <authorList>
            <consortium name="The Broad Institute Genome Sequencing Platform"/>
            <person name="Ma L.-J."/>
            <person name="Dead R."/>
            <person name="Young S."/>
            <person name="Zeng Q."/>
            <person name="Koehrsen M."/>
            <person name="Alvarado L."/>
            <person name="Berlin A."/>
            <person name="Chapman S.B."/>
            <person name="Chen Z."/>
            <person name="Freedman E."/>
            <person name="Gellesch M."/>
            <person name="Goldberg J."/>
            <person name="Griggs A."/>
            <person name="Gujja S."/>
            <person name="Heilman E.R."/>
            <person name="Heiman D."/>
            <person name="Hepburn T."/>
            <person name="Howarth C."/>
            <person name="Jen D."/>
            <person name="Larson L."/>
            <person name="Mehta T."/>
            <person name="Neiman D."/>
            <person name="Pearson M."/>
            <person name="Roberts A."/>
            <person name="Saif S."/>
            <person name="Shea T."/>
            <person name="Shenoy N."/>
            <person name="Sisk P."/>
            <person name="Stolte C."/>
            <person name="Sykes S."/>
            <person name="Walk T."/>
            <person name="White J."/>
            <person name="Yandava C."/>
            <person name="Haas B."/>
            <person name="Nusbaum C."/>
            <person name="Birren B."/>
        </authorList>
    </citation>
    <scope>NUCLEOTIDE SEQUENCE [LARGE SCALE GENOMIC DNA]</scope>
    <source>
        <strain evidence="17">R3-111a-1</strain>
    </source>
</reference>
<evidence type="ECO:0000256" key="10">
    <source>
        <dbReference type="RuleBase" id="RU003355"/>
    </source>
</evidence>
<dbReference type="eggNOG" id="KOG3525">
    <property type="taxonomic scope" value="Eukaryota"/>
</dbReference>
<dbReference type="SUPFAM" id="SSF52025">
    <property type="entry name" value="PA domain"/>
    <property type="match status" value="1"/>
</dbReference>
<keyword evidence="2" id="KW-0134">Cell wall</keyword>
<evidence type="ECO:0000256" key="1">
    <source>
        <dbReference type="ARBA" id="ARBA00011073"/>
    </source>
</evidence>
<dbReference type="InterPro" id="IPR050131">
    <property type="entry name" value="Peptidase_S8_subtilisin-like"/>
</dbReference>
<evidence type="ECO:0000313" key="15">
    <source>
        <dbReference type="EMBL" id="EJT69922.1"/>
    </source>
</evidence>
<evidence type="ECO:0000256" key="6">
    <source>
        <dbReference type="ARBA" id="ARBA00022801"/>
    </source>
</evidence>
<dbReference type="AlphaFoldDB" id="J3PH25"/>
<dbReference type="EnsemblFungi" id="EJT69922">
    <property type="protein sequence ID" value="EJT69922"/>
    <property type="gene ID" value="GGTG_12805"/>
</dbReference>
<dbReference type="Gene3D" id="3.40.50.200">
    <property type="entry name" value="Peptidase S8/S53 domain"/>
    <property type="match status" value="1"/>
</dbReference>
<keyword evidence="4 9" id="KW-0645">Protease</keyword>
<keyword evidence="3" id="KW-0964">Secreted</keyword>
<dbReference type="PANTHER" id="PTHR43806">
    <property type="entry name" value="PEPTIDASE S8"/>
    <property type="match status" value="1"/>
</dbReference>
<evidence type="ECO:0000313" key="17">
    <source>
        <dbReference type="Proteomes" id="UP000006039"/>
    </source>
</evidence>
<evidence type="ECO:0000256" key="5">
    <source>
        <dbReference type="ARBA" id="ARBA00022729"/>
    </source>
</evidence>
<evidence type="ECO:0000313" key="16">
    <source>
        <dbReference type="EnsemblFungi" id="EJT69922"/>
    </source>
</evidence>
<evidence type="ECO:0000256" key="9">
    <source>
        <dbReference type="PROSITE-ProRule" id="PRU01240"/>
    </source>
</evidence>
<dbReference type="Pfam" id="PF06280">
    <property type="entry name" value="fn3_5"/>
    <property type="match status" value="1"/>
</dbReference>
<evidence type="ECO:0000259" key="13">
    <source>
        <dbReference type="Pfam" id="PF02225"/>
    </source>
</evidence>
<protein>
    <submittedName>
        <fullName evidence="15">Minor extracellular protease vpr</fullName>
    </submittedName>
</protein>
<organism evidence="15">
    <name type="scientific">Gaeumannomyces tritici (strain R3-111a-1)</name>
    <name type="common">Wheat and barley take-all root rot fungus</name>
    <name type="synonym">Gaeumannomyces graminis var. tritici</name>
    <dbReference type="NCBI Taxonomy" id="644352"/>
    <lineage>
        <taxon>Eukaryota</taxon>
        <taxon>Fungi</taxon>
        <taxon>Dikarya</taxon>
        <taxon>Ascomycota</taxon>
        <taxon>Pezizomycotina</taxon>
        <taxon>Sordariomycetes</taxon>
        <taxon>Sordariomycetidae</taxon>
        <taxon>Magnaporthales</taxon>
        <taxon>Magnaporthaceae</taxon>
        <taxon>Gaeumannomyces</taxon>
    </lineage>
</organism>
<reference evidence="15" key="3">
    <citation type="submission" date="2010-09" db="EMBL/GenBank/DDBJ databases">
        <title>Annotation of Gaeumannomyces graminis var. tritici R3-111a-1.</title>
        <authorList>
            <consortium name="The Broad Institute Genome Sequencing Platform"/>
            <person name="Ma L.-J."/>
            <person name="Dead R."/>
            <person name="Young S.K."/>
            <person name="Zeng Q."/>
            <person name="Gargeya S."/>
            <person name="Fitzgerald M."/>
            <person name="Haas B."/>
            <person name="Abouelleil A."/>
            <person name="Alvarado L."/>
            <person name="Arachchi H.M."/>
            <person name="Berlin A."/>
            <person name="Brown A."/>
            <person name="Chapman S.B."/>
            <person name="Chen Z."/>
            <person name="Dunbar C."/>
            <person name="Freedman E."/>
            <person name="Gearin G."/>
            <person name="Gellesch M."/>
            <person name="Goldberg J."/>
            <person name="Griggs A."/>
            <person name="Gujja S."/>
            <person name="Heiman D."/>
            <person name="Howarth C."/>
            <person name="Larson L."/>
            <person name="Lui A."/>
            <person name="MacDonald P.J.P."/>
            <person name="Mehta T."/>
            <person name="Montmayeur A."/>
            <person name="Murphy C."/>
            <person name="Neiman D."/>
            <person name="Pearson M."/>
            <person name="Priest M."/>
            <person name="Roberts A."/>
            <person name="Saif S."/>
            <person name="Shea T."/>
            <person name="Shenoy N."/>
            <person name="Sisk P."/>
            <person name="Stolte C."/>
            <person name="Sykes S."/>
            <person name="Yandava C."/>
            <person name="Wortman J."/>
            <person name="Nusbaum C."/>
            <person name="Birren B."/>
        </authorList>
    </citation>
    <scope>NUCLEOTIDE SEQUENCE</scope>
    <source>
        <strain evidence="15">R3-111a-1</strain>
    </source>
</reference>
<dbReference type="Gene3D" id="3.50.30.30">
    <property type="match status" value="1"/>
</dbReference>
<dbReference type="PROSITE" id="PS00137">
    <property type="entry name" value="SUBTILASE_HIS"/>
    <property type="match status" value="1"/>
</dbReference>
<dbReference type="InterPro" id="IPR036852">
    <property type="entry name" value="Peptidase_S8/S53_dom_sf"/>
</dbReference>
<evidence type="ECO:0000256" key="7">
    <source>
        <dbReference type="ARBA" id="ARBA00022825"/>
    </source>
</evidence>
<evidence type="ECO:0000259" key="14">
    <source>
        <dbReference type="Pfam" id="PF06280"/>
    </source>
</evidence>
<evidence type="ECO:0000256" key="11">
    <source>
        <dbReference type="SAM" id="SignalP"/>
    </source>
</evidence>
<keyword evidence="7 9" id="KW-0720">Serine protease</keyword>
<feature type="domain" description="PA" evidence="13">
    <location>
        <begin position="376"/>
        <end position="459"/>
    </location>
</feature>
<dbReference type="PROSITE" id="PS51257">
    <property type="entry name" value="PROKAR_LIPOPROTEIN"/>
    <property type="match status" value="1"/>
</dbReference>
<keyword evidence="5 11" id="KW-0732">Signal</keyword>
<accession>J3PH25</accession>
<dbReference type="CDD" id="cd07489">
    <property type="entry name" value="Peptidases_S8_5"/>
    <property type="match status" value="1"/>
</dbReference>
<name>J3PH25_GAET3</name>
<dbReference type="Pfam" id="PF02225">
    <property type="entry name" value="PA"/>
    <property type="match status" value="1"/>
</dbReference>
<dbReference type="Proteomes" id="UP000006039">
    <property type="component" value="Unassembled WGS sequence"/>
</dbReference>
<evidence type="ECO:0000256" key="4">
    <source>
        <dbReference type="ARBA" id="ARBA00022670"/>
    </source>
</evidence>
<feature type="domain" description="Peptidase S8/S53" evidence="12">
    <location>
        <begin position="156"/>
        <end position="576"/>
    </location>
</feature>
<dbReference type="InterPro" id="IPR022398">
    <property type="entry name" value="Peptidase_S8_His-AS"/>
</dbReference>
<keyword evidence="17" id="KW-1185">Reference proteome</keyword>
<feature type="signal peptide" evidence="11">
    <location>
        <begin position="1"/>
        <end position="16"/>
    </location>
</feature>
<reference evidence="16" key="5">
    <citation type="submission" date="2018-04" db="UniProtKB">
        <authorList>
            <consortium name="EnsemblFungi"/>
        </authorList>
    </citation>
    <scope>IDENTIFICATION</scope>
    <source>
        <strain evidence="16">R3-111a-1</strain>
    </source>
</reference>
<dbReference type="Pfam" id="PF00082">
    <property type="entry name" value="Peptidase_S8"/>
    <property type="match status" value="1"/>
</dbReference>
<evidence type="ECO:0000256" key="8">
    <source>
        <dbReference type="PIRSR" id="PIRSR615500-1"/>
    </source>
</evidence>
<feature type="active site" description="Charge relay system" evidence="8 9">
    <location>
        <position position="214"/>
    </location>
</feature>
<dbReference type="EMBL" id="GL385403">
    <property type="protein sequence ID" value="EJT69922.1"/>
    <property type="molecule type" value="Genomic_DNA"/>
</dbReference>
<dbReference type="HOGENOM" id="CLU_003559_3_1_1"/>
<dbReference type="VEuPathDB" id="FungiDB:GGTG_12805"/>
<dbReference type="SUPFAM" id="SSF52743">
    <property type="entry name" value="Subtilisin-like"/>
    <property type="match status" value="1"/>
</dbReference>
<reference evidence="15" key="2">
    <citation type="submission" date="2010-07" db="EMBL/GenBank/DDBJ databases">
        <authorList>
            <consortium name="The Broad Institute Genome Sequencing Platform"/>
            <consortium name="Broad Institute Genome Sequencing Center for Infectious Disease"/>
            <person name="Ma L.-J."/>
            <person name="Dead R."/>
            <person name="Young S."/>
            <person name="Zeng Q."/>
            <person name="Koehrsen M."/>
            <person name="Alvarado L."/>
            <person name="Berlin A."/>
            <person name="Chapman S.B."/>
            <person name="Chen Z."/>
            <person name="Freedman E."/>
            <person name="Gellesch M."/>
            <person name="Goldberg J."/>
            <person name="Griggs A."/>
            <person name="Gujja S."/>
            <person name="Heilman E.R."/>
            <person name="Heiman D."/>
            <person name="Hepburn T."/>
            <person name="Howarth C."/>
            <person name="Jen D."/>
            <person name="Larson L."/>
            <person name="Mehta T."/>
            <person name="Neiman D."/>
            <person name="Pearson M."/>
            <person name="Roberts A."/>
            <person name="Saif S."/>
            <person name="Shea T."/>
            <person name="Shenoy N."/>
            <person name="Sisk P."/>
            <person name="Stolte C."/>
            <person name="Sykes S."/>
            <person name="Walk T."/>
            <person name="White J."/>
            <person name="Yandava C."/>
            <person name="Haas B."/>
            <person name="Nusbaum C."/>
            <person name="Birren B."/>
        </authorList>
    </citation>
    <scope>NUCLEOTIDE SEQUENCE</scope>
    <source>
        <strain evidence="15">R3-111a-1</strain>
    </source>
</reference>
<sequence length="907" mass="94465">MVRGTVVLSLFAAACAARSSSNPAEGLAVAPVVHGAYIVEYEDGHDDLAKFKDTISPDAEVKMDLRSKVFTGASIVFHDKDHVEETAEKVAALPAVKRMWPVRRYNIPDYKVEWAGNLPDAQSRELLRRQGSAGNDTFSPHVMTQVNQLRNKGVTGKGIKVAVIDSGIDYKHPALGGCFGPGCLVSFGYDLVGDDYNSTNLPVPDADPMDCGGHGTHVAGIIAAQTNNPFGIVGAAADVTLGMFRVFGCKGGANDDVLIKAYSMAYESGADLITASIGGPSGWSENAWSVVVSRIVELGVPCIVAAGNEGDAGLFYASTAADGKRVTAVASFDNTLTPTLFTNAKYTIEGAADTTFGFVPSAPAAWGGVTLPLWSVGFDITDPANACNSLPADTPDLSKHIVLIRRGTCAFTQKATNAVAKGARYIVFYNNVPAGAPATDLGSVSGILAAAAVDAATGATWVAALKAGKKVTLAMVDPNSSPKIMITQPNNLTGGYASDFTTWGPTYEAELKPQVAAPGGNILSTYPLAKGAYASLSGTSMATPLTAAVYALIMNIRGTKDPKTIENLLASTAKPAMFNSGSGPLPYLAPAVQQGAGLIQASDAAYATTLLSASGITFNDTDHFQPVQNFTISNTGSSAVTYTLSSRGAGTAYTFEDPTTLFPAVFPNEIVESYASIVFNEASFTVPAGGRKLVGLTATPPSGLDAARLAVYSGYLLVNGSDGSALSLPYMGVYGSIHSHATLDPNTTYLAAFRPATDPSGTGAPPAPAVAANKTFILPPRGQSNNTLYAPRVDQPNVSINLAFGSPLIEAHVVPLDVCGGKAAANATTTALGGLETVGQMDGFPLRYQARGRQFQTWDGLLSTGQYAAPGLYKIAVRSLRVFGDPAKLEHYDVAETVPFRIRYLKA</sequence>
<feature type="chain" id="PRO_5015095399" evidence="11">
    <location>
        <begin position="17"/>
        <end position="907"/>
    </location>
</feature>
<dbReference type="OrthoDB" id="10256524at2759"/>
<dbReference type="InterPro" id="IPR000209">
    <property type="entry name" value="Peptidase_S8/S53_dom"/>
</dbReference>
<proteinExistence type="inferred from homology"/>
<keyword evidence="6 9" id="KW-0378">Hydrolase</keyword>
<dbReference type="InterPro" id="IPR023828">
    <property type="entry name" value="Peptidase_S8_Ser-AS"/>
</dbReference>
<dbReference type="RefSeq" id="XP_009228970.1">
    <property type="nucleotide sequence ID" value="XM_009230706.1"/>
</dbReference>
<dbReference type="InterPro" id="IPR003137">
    <property type="entry name" value="PA_domain"/>
</dbReference>
<dbReference type="InterPro" id="IPR015500">
    <property type="entry name" value="Peptidase_S8_subtilisin-rel"/>
</dbReference>
<evidence type="ECO:0000256" key="3">
    <source>
        <dbReference type="ARBA" id="ARBA00022525"/>
    </source>
</evidence>
<dbReference type="GO" id="GO:0006508">
    <property type="term" value="P:proteolysis"/>
    <property type="evidence" value="ECO:0007669"/>
    <property type="project" value="UniProtKB-KW"/>
</dbReference>
<feature type="active site" description="Charge relay system" evidence="8 9">
    <location>
        <position position="165"/>
    </location>
</feature>
<dbReference type="PRINTS" id="PR00723">
    <property type="entry name" value="SUBTILISIN"/>
</dbReference>
<comment type="similarity">
    <text evidence="1 9 10">Belongs to the peptidase S8 family.</text>
</comment>
<dbReference type="PROSITE" id="PS00136">
    <property type="entry name" value="SUBTILASE_ASP"/>
    <property type="match status" value="1"/>
</dbReference>
<evidence type="ECO:0000256" key="2">
    <source>
        <dbReference type="ARBA" id="ARBA00022512"/>
    </source>
</evidence>
<dbReference type="PROSITE" id="PS00138">
    <property type="entry name" value="SUBTILASE_SER"/>
    <property type="match status" value="1"/>
</dbReference>
<dbReference type="GeneID" id="20353263"/>
<dbReference type="CDD" id="cd02124">
    <property type="entry name" value="PA_PoS1_like"/>
    <property type="match status" value="1"/>
</dbReference>
<dbReference type="InterPro" id="IPR023827">
    <property type="entry name" value="Peptidase_S8_Asp-AS"/>
</dbReference>
<dbReference type="InterPro" id="IPR034187">
    <property type="entry name" value="Peptidases_S8_5"/>
</dbReference>
<dbReference type="InterPro" id="IPR046450">
    <property type="entry name" value="PA_dom_sf"/>
</dbReference>
<reference evidence="16" key="4">
    <citation type="journal article" date="2015" name="G3 (Bethesda)">
        <title>Genome sequences of three phytopathogenic species of the Magnaporthaceae family of fungi.</title>
        <authorList>
            <person name="Okagaki L.H."/>
            <person name="Nunes C.C."/>
            <person name="Sailsbery J."/>
            <person name="Clay B."/>
            <person name="Brown D."/>
            <person name="John T."/>
            <person name="Oh Y."/>
            <person name="Young N."/>
            <person name="Fitzgerald M."/>
            <person name="Haas B.J."/>
            <person name="Zeng Q."/>
            <person name="Young S."/>
            <person name="Adiconis X."/>
            <person name="Fan L."/>
            <person name="Levin J.Z."/>
            <person name="Mitchell T.K."/>
            <person name="Okubara P.A."/>
            <person name="Farman M.L."/>
            <person name="Kohn L.M."/>
            <person name="Birren B."/>
            <person name="Ma L.-J."/>
            <person name="Dean R.A."/>
        </authorList>
    </citation>
    <scope>NUCLEOTIDE SEQUENCE</scope>
    <source>
        <strain evidence="16">R3-111a-1</strain>
    </source>
</reference>
<dbReference type="PANTHER" id="PTHR43806:SF66">
    <property type="entry name" value="SERIN ENDOPEPTIDASE"/>
    <property type="match status" value="1"/>
</dbReference>
<dbReference type="GO" id="GO:0004252">
    <property type="term" value="F:serine-type endopeptidase activity"/>
    <property type="evidence" value="ECO:0007669"/>
    <property type="project" value="UniProtKB-UniRule"/>
</dbReference>
<dbReference type="PROSITE" id="PS51892">
    <property type="entry name" value="SUBTILASE"/>
    <property type="match status" value="1"/>
</dbReference>
<dbReference type="STRING" id="644352.J3PH25"/>
<dbReference type="InterPro" id="IPR010435">
    <property type="entry name" value="C5a/SBT2-like_Fn3"/>
</dbReference>
<dbReference type="GO" id="GO:0016020">
    <property type="term" value="C:membrane"/>
    <property type="evidence" value="ECO:0007669"/>
    <property type="project" value="InterPro"/>
</dbReference>
<feature type="domain" description="C5a peptidase/Subtilisin-like protease SBT2-like Fn3-like" evidence="14">
    <location>
        <begin position="616"/>
        <end position="731"/>
    </location>
</feature>
<gene>
    <name evidence="16" type="primary">20353263</name>
    <name evidence="15" type="ORF">GGTG_12805</name>
</gene>